<accession>A0ACB9NYS8</accession>
<protein>
    <submittedName>
        <fullName evidence="1">Uncharacterized protein</fullName>
    </submittedName>
</protein>
<evidence type="ECO:0000313" key="2">
    <source>
        <dbReference type="Proteomes" id="UP001057402"/>
    </source>
</evidence>
<gene>
    <name evidence="1" type="ORF">MLD38_024357</name>
</gene>
<sequence length="165" mass="18129">MRDTLPDELHPLAADLGDDAGVCTRGFPRGCGRPWRLCWSLHQGILAELRPTLATMLEFAPEDSRGTAADLGEDVGVGSRGVSAGFLLTLTGEGRSTREDEWEEGLQDVRWWMRGRSGVEGGRLRAGRGGTIPQKKIVATDSVFVLFLFLLLPRSPKKIFFLYVA</sequence>
<name>A0ACB9NYS8_9MYRT</name>
<evidence type="ECO:0000313" key="1">
    <source>
        <dbReference type="EMBL" id="KAI4339410.1"/>
    </source>
</evidence>
<dbReference type="Proteomes" id="UP001057402">
    <property type="component" value="Chromosome 7"/>
</dbReference>
<reference evidence="2" key="1">
    <citation type="journal article" date="2023" name="Front. Plant Sci.">
        <title>Chromosomal-level genome assembly of Melastoma candidum provides insights into trichome evolution.</title>
        <authorList>
            <person name="Zhong Y."/>
            <person name="Wu W."/>
            <person name="Sun C."/>
            <person name="Zou P."/>
            <person name="Liu Y."/>
            <person name="Dai S."/>
            <person name="Zhou R."/>
        </authorList>
    </citation>
    <scope>NUCLEOTIDE SEQUENCE [LARGE SCALE GENOMIC DNA]</scope>
</reference>
<comment type="caution">
    <text evidence="1">The sequence shown here is derived from an EMBL/GenBank/DDBJ whole genome shotgun (WGS) entry which is preliminary data.</text>
</comment>
<proteinExistence type="predicted"/>
<organism evidence="1 2">
    <name type="scientific">Melastoma candidum</name>
    <dbReference type="NCBI Taxonomy" id="119954"/>
    <lineage>
        <taxon>Eukaryota</taxon>
        <taxon>Viridiplantae</taxon>
        <taxon>Streptophyta</taxon>
        <taxon>Embryophyta</taxon>
        <taxon>Tracheophyta</taxon>
        <taxon>Spermatophyta</taxon>
        <taxon>Magnoliopsida</taxon>
        <taxon>eudicotyledons</taxon>
        <taxon>Gunneridae</taxon>
        <taxon>Pentapetalae</taxon>
        <taxon>rosids</taxon>
        <taxon>malvids</taxon>
        <taxon>Myrtales</taxon>
        <taxon>Melastomataceae</taxon>
        <taxon>Melastomatoideae</taxon>
        <taxon>Melastomateae</taxon>
        <taxon>Melastoma</taxon>
    </lineage>
</organism>
<keyword evidence="2" id="KW-1185">Reference proteome</keyword>
<dbReference type="EMBL" id="CM042886">
    <property type="protein sequence ID" value="KAI4339410.1"/>
    <property type="molecule type" value="Genomic_DNA"/>
</dbReference>